<proteinExistence type="predicted"/>
<evidence type="ECO:0000313" key="1">
    <source>
        <dbReference type="EMBL" id="KAK8839362.1"/>
    </source>
</evidence>
<dbReference type="Proteomes" id="UP001470230">
    <property type="component" value="Unassembled WGS sequence"/>
</dbReference>
<organism evidence="1 2">
    <name type="scientific">Tritrichomonas musculus</name>
    <dbReference type="NCBI Taxonomy" id="1915356"/>
    <lineage>
        <taxon>Eukaryota</taxon>
        <taxon>Metamonada</taxon>
        <taxon>Parabasalia</taxon>
        <taxon>Tritrichomonadida</taxon>
        <taxon>Tritrichomonadidae</taxon>
        <taxon>Tritrichomonas</taxon>
    </lineage>
</organism>
<protein>
    <submittedName>
        <fullName evidence="1">Uncharacterized protein</fullName>
    </submittedName>
</protein>
<dbReference type="EMBL" id="JAPFFF010000052">
    <property type="protein sequence ID" value="KAK8839362.1"/>
    <property type="molecule type" value="Genomic_DNA"/>
</dbReference>
<gene>
    <name evidence="1" type="ORF">M9Y10_032298</name>
</gene>
<keyword evidence="2" id="KW-1185">Reference proteome</keyword>
<evidence type="ECO:0000313" key="2">
    <source>
        <dbReference type="Proteomes" id="UP001470230"/>
    </source>
</evidence>
<comment type="caution">
    <text evidence="1">The sequence shown here is derived from an EMBL/GenBank/DDBJ whole genome shotgun (WGS) entry which is preliminary data.</text>
</comment>
<name>A0ABR2GZK0_9EUKA</name>
<sequence length="128" mass="15237">MVTIFQSKLKRVFKIKNNKLFSYLRTFIFGFLEFDFSGNQSQKIQINKIVKELNEISRPITNSVIDITEKTKFTKDKIKTENDLHFCNLNEDESKVKFKTENDLHFCNLNEDKSKVKFKTENDLHFCN</sequence>
<reference evidence="1 2" key="1">
    <citation type="submission" date="2024-04" db="EMBL/GenBank/DDBJ databases">
        <title>Tritrichomonas musculus Genome.</title>
        <authorList>
            <person name="Alves-Ferreira E."/>
            <person name="Grigg M."/>
            <person name="Lorenzi H."/>
            <person name="Galac M."/>
        </authorList>
    </citation>
    <scope>NUCLEOTIDE SEQUENCE [LARGE SCALE GENOMIC DNA]</scope>
    <source>
        <strain evidence="1 2">EAF2021</strain>
    </source>
</reference>
<accession>A0ABR2GZK0</accession>